<dbReference type="EMBL" id="FOGQ01000013">
    <property type="protein sequence ID" value="SES23590.1"/>
    <property type="molecule type" value="Genomic_DNA"/>
</dbReference>
<sequence>MAVNMTINLEDATYSDLVALVQAAEVAGVDHLAPLQLEGSTLSLTVTTPGVSRLNLDRNGNAGSAHTQSRSASIASDTVGQIGDAAIRSVIDILTGKQEPPRQN</sequence>
<evidence type="ECO:0000313" key="2">
    <source>
        <dbReference type="Proteomes" id="UP000198929"/>
    </source>
</evidence>
<keyword evidence="2" id="KW-1185">Reference proteome</keyword>
<proteinExistence type="predicted"/>
<dbReference type="RefSeq" id="WP_231910154.1">
    <property type="nucleotide sequence ID" value="NZ_CP047199.1"/>
</dbReference>
<reference evidence="2" key="1">
    <citation type="submission" date="2016-10" db="EMBL/GenBank/DDBJ databases">
        <authorList>
            <person name="Varghese N."/>
            <person name="Submissions S."/>
        </authorList>
    </citation>
    <scope>NUCLEOTIDE SEQUENCE [LARGE SCALE GENOMIC DNA]</scope>
    <source>
        <strain evidence="2">DSM 20524</strain>
    </source>
</reference>
<name>A0A1H9VP78_9CORY</name>
<evidence type="ECO:0000313" key="1">
    <source>
        <dbReference type="EMBL" id="SES23590.1"/>
    </source>
</evidence>
<protein>
    <submittedName>
        <fullName evidence="1">Uncharacterized protein</fullName>
    </submittedName>
</protein>
<accession>A0A1H9VP78</accession>
<dbReference type="Proteomes" id="UP000198929">
    <property type="component" value="Unassembled WGS sequence"/>
</dbReference>
<dbReference type="AlphaFoldDB" id="A0A1H9VP78"/>
<organism evidence="1 2">
    <name type="scientific">Corynebacterium cystitidis DSM 20524</name>
    <dbReference type="NCBI Taxonomy" id="1121357"/>
    <lineage>
        <taxon>Bacteria</taxon>
        <taxon>Bacillati</taxon>
        <taxon>Actinomycetota</taxon>
        <taxon>Actinomycetes</taxon>
        <taxon>Mycobacteriales</taxon>
        <taxon>Corynebacteriaceae</taxon>
        <taxon>Corynebacterium</taxon>
    </lineage>
</organism>
<gene>
    <name evidence="1" type="ORF">SAMN05661109_02345</name>
</gene>
<dbReference type="STRING" id="1121357.SAMN05661109_02345"/>